<dbReference type="PATRIC" id="fig|502682.8.peg.33"/>
<dbReference type="PROSITE" id="PS51257">
    <property type="entry name" value="PROKAR_LIPOPROTEIN"/>
    <property type="match status" value="1"/>
</dbReference>
<evidence type="ECO:0000313" key="2">
    <source>
        <dbReference type="Proteomes" id="UP000053070"/>
    </source>
</evidence>
<protein>
    <submittedName>
        <fullName evidence="1">Uncharacterized protein</fullName>
    </submittedName>
</protein>
<dbReference type="KEGG" id="egn:BMF35_a1457"/>
<organism evidence="1 2">
    <name type="scientific">Aurantiacibacter gangjinensis</name>
    <dbReference type="NCBI Taxonomy" id="502682"/>
    <lineage>
        <taxon>Bacteria</taxon>
        <taxon>Pseudomonadati</taxon>
        <taxon>Pseudomonadota</taxon>
        <taxon>Alphaproteobacteria</taxon>
        <taxon>Sphingomonadales</taxon>
        <taxon>Erythrobacteraceae</taxon>
        <taxon>Aurantiacibacter</taxon>
    </lineage>
</organism>
<proteinExistence type="predicted"/>
<gene>
    <name evidence="1" type="ORF">AAW01_00170</name>
</gene>
<comment type="caution">
    <text evidence="1">The sequence shown here is derived from an EMBL/GenBank/DDBJ whole genome shotgun (WGS) entry which is preliminary data.</text>
</comment>
<name>A0A0G9MP79_9SPHN</name>
<sequence length="245" mass="26831">MRHWKLATFAPFVLLGGCDAFFAGQQQAVIADDETAGPAGVTQSAGSALPERAIARDAGSEERALEMTCTHPVRDVDTADTLVERYGDAAQVGTVLGREGEEWPGVILWPDDPSKTVHVFFDDERRDRIAFIRIRDDSQWRIAGLGIGSTMAEAQAAAGEPFEFRGFGWDYGGDIFGAGNAGFDQLERCHPMFSFAPEYADDGRGYEPPSQFLGEVIVSSDAEGLDPERIRIWESGLMHWEPEGQ</sequence>
<dbReference type="Proteomes" id="UP000053070">
    <property type="component" value="Unassembled WGS sequence"/>
</dbReference>
<dbReference type="OrthoDB" id="1144014at2"/>
<dbReference type="RefSeq" id="WP_156172014.1">
    <property type="nucleotide sequence ID" value="NZ_CP018097.1"/>
</dbReference>
<keyword evidence="2" id="KW-1185">Reference proteome</keyword>
<dbReference type="AlphaFoldDB" id="A0A0G9MP79"/>
<dbReference type="EMBL" id="LBHC01000001">
    <property type="protein sequence ID" value="KLE32527.1"/>
    <property type="molecule type" value="Genomic_DNA"/>
</dbReference>
<reference evidence="1 2" key="1">
    <citation type="submission" date="2015-04" db="EMBL/GenBank/DDBJ databases">
        <title>The draft genome sequence of Erythrobacr gangjinensis K7-2.</title>
        <authorList>
            <person name="Zhuang L."/>
            <person name="Liu Y."/>
            <person name="Shao Z."/>
        </authorList>
    </citation>
    <scope>NUCLEOTIDE SEQUENCE [LARGE SCALE GENOMIC DNA]</scope>
    <source>
        <strain evidence="1 2">K7-2</strain>
    </source>
</reference>
<accession>A0A0G9MP79</accession>
<evidence type="ECO:0000313" key="1">
    <source>
        <dbReference type="EMBL" id="KLE32527.1"/>
    </source>
</evidence>